<dbReference type="SUPFAM" id="SSF57716">
    <property type="entry name" value="Glucocorticoid receptor-like (DNA-binding domain)"/>
    <property type="match status" value="1"/>
</dbReference>
<dbReference type="GO" id="GO:0008270">
    <property type="term" value="F:zinc ion binding"/>
    <property type="evidence" value="ECO:0007669"/>
    <property type="project" value="InterPro"/>
</dbReference>
<gene>
    <name evidence="3" type="ORF">CHK_0935</name>
</gene>
<dbReference type="EMBL" id="LAYJ01000068">
    <property type="protein sequence ID" value="KKI51768.1"/>
    <property type="molecule type" value="Genomic_DNA"/>
</dbReference>
<organism evidence="3 4">
    <name type="scientific">Christensenella hongkongensis</name>
    <dbReference type="NCBI Taxonomy" id="270498"/>
    <lineage>
        <taxon>Bacteria</taxon>
        <taxon>Bacillati</taxon>
        <taxon>Bacillota</taxon>
        <taxon>Clostridia</taxon>
        <taxon>Christensenellales</taxon>
        <taxon>Christensenellaceae</taxon>
        <taxon>Christensenella</taxon>
    </lineage>
</organism>
<dbReference type="SMART" id="SM01232">
    <property type="entry name" value="H2TH"/>
    <property type="match status" value="1"/>
</dbReference>
<dbReference type="InterPro" id="IPR015886">
    <property type="entry name" value="H2TH_FPG"/>
</dbReference>
<dbReference type="OrthoDB" id="9800855at2"/>
<dbReference type="SUPFAM" id="SSF81624">
    <property type="entry name" value="N-terminal domain of MutM-like DNA repair proteins"/>
    <property type="match status" value="1"/>
</dbReference>
<feature type="domain" description="Formamidopyrimidine-DNA glycosylase H2TH DNA-binding" evidence="2">
    <location>
        <begin position="138"/>
        <end position="229"/>
    </location>
</feature>
<comment type="caution">
    <text evidence="3">The sequence shown here is derived from an EMBL/GenBank/DDBJ whole genome shotgun (WGS) entry which is preliminary data.</text>
</comment>
<dbReference type="GO" id="GO:0003684">
    <property type="term" value="F:damaged DNA binding"/>
    <property type="evidence" value="ECO:0007669"/>
    <property type="project" value="InterPro"/>
</dbReference>
<dbReference type="Pfam" id="PF06831">
    <property type="entry name" value="H2TH"/>
    <property type="match status" value="1"/>
</dbReference>
<dbReference type="AlphaFoldDB" id="A0A0M2NHW9"/>
<dbReference type="EC" id="3.2.2.23" evidence="3"/>
<dbReference type="GO" id="GO:0034039">
    <property type="term" value="F:8-oxo-7,8-dihydroguanine DNA N-glycosylase activity"/>
    <property type="evidence" value="ECO:0007669"/>
    <property type="project" value="TreeGrafter"/>
</dbReference>
<evidence type="ECO:0000259" key="2">
    <source>
        <dbReference type="SMART" id="SM01232"/>
    </source>
</evidence>
<dbReference type="STRING" id="270498.CHK_0935"/>
<dbReference type="PANTHER" id="PTHR22993">
    <property type="entry name" value="FORMAMIDOPYRIMIDINE-DNA GLYCOSYLASE"/>
    <property type="match status" value="1"/>
</dbReference>
<comment type="similarity">
    <text evidence="1">Belongs to the FPG family.</text>
</comment>
<keyword evidence="3" id="KW-0326">Glycosidase</keyword>
<reference evidence="3 4" key="1">
    <citation type="submission" date="2015-04" db="EMBL/GenBank/DDBJ databases">
        <title>Draft genome sequence of bacteremic isolate Catabacter hongkongensis type strain HKU16T.</title>
        <authorList>
            <person name="Lau S.K."/>
            <person name="Teng J.L."/>
            <person name="Huang Y."/>
            <person name="Curreem S.O."/>
            <person name="Tsui S.K."/>
            <person name="Woo P.C."/>
        </authorList>
    </citation>
    <scope>NUCLEOTIDE SEQUENCE [LARGE SCALE GENOMIC DNA]</scope>
    <source>
        <strain evidence="3 4">HKU16</strain>
    </source>
</reference>
<evidence type="ECO:0000313" key="4">
    <source>
        <dbReference type="Proteomes" id="UP000034076"/>
    </source>
</evidence>
<dbReference type="GO" id="GO:0003906">
    <property type="term" value="F:DNA-(apurinic or apyrimidinic site) endonuclease activity"/>
    <property type="evidence" value="ECO:0007669"/>
    <property type="project" value="InterPro"/>
</dbReference>
<dbReference type="PATRIC" id="fig|270498.16.peg.531"/>
<dbReference type="Proteomes" id="UP000034076">
    <property type="component" value="Unassembled WGS sequence"/>
</dbReference>
<keyword evidence="3" id="KW-0378">Hydrolase</keyword>
<sequence length="275" mass="30256">MIELPESAVFAKQLTETIKGKKISKVVAGKSPHGFAFFCGDPQGYDALLSAKTVGETKAYGGHFEIEIEDCRLDFNDGINLRFLQPGEKEPAKHQLYILFDDGSALVAKVQMYGAMSAFRAGENQNPYYLVAREKVSPLEEAFDVDYFRQLLAEVDQKKTSAKAFLATQQRIPGVGNGVAQDILWTARIHPKKKLADFTGQEIAELYMAVKNILADMAEKGGRDTEKDLFGNPGGYQTVMSKNNKEMICPACGGAIKKEAYLGGNIYYCPVCQAL</sequence>
<evidence type="ECO:0000313" key="3">
    <source>
        <dbReference type="EMBL" id="KKI51768.1"/>
    </source>
</evidence>
<name>A0A0M2NHW9_9FIRM</name>
<dbReference type="PANTHER" id="PTHR22993:SF9">
    <property type="entry name" value="FORMAMIDOPYRIMIDINE-DNA GLYCOSYLASE"/>
    <property type="match status" value="1"/>
</dbReference>
<dbReference type="Gene3D" id="1.10.8.50">
    <property type="match status" value="1"/>
</dbReference>
<accession>A0A0M2NHW9</accession>
<proteinExistence type="inferred from homology"/>
<dbReference type="InterPro" id="IPR035937">
    <property type="entry name" value="FPG_N"/>
</dbReference>
<protein>
    <submittedName>
        <fullName evidence="3">Formamidopyrimidine-DNA glycosylase</fullName>
        <ecNumber evidence="3">3.2.2.23</ecNumber>
    </submittedName>
</protein>
<evidence type="ECO:0000256" key="1">
    <source>
        <dbReference type="ARBA" id="ARBA00009409"/>
    </source>
</evidence>
<dbReference type="InterPro" id="IPR010979">
    <property type="entry name" value="Ribosomal_uS13-like_H2TH"/>
</dbReference>
<keyword evidence="4" id="KW-1185">Reference proteome</keyword>
<dbReference type="RefSeq" id="WP_046442826.1">
    <property type="nucleotide sequence ID" value="NZ_CAUERS010000101.1"/>
</dbReference>
<dbReference type="SUPFAM" id="SSF46946">
    <property type="entry name" value="S13-like H2TH domain"/>
    <property type="match status" value="1"/>
</dbReference>
<dbReference type="GO" id="GO:0006284">
    <property type="term" value="P:base-excision repair"/>
    <property type="evidence" value="ECO:0007669"/>
    <property type="project" value="InterPro"/>
</dbReference>